<accession>A0AAD9N702</accession>
<dbReference type="AlphaFoldDB" id="A0AAD9N702"/>
<gene>
    <name evidence="7" type="ORF">NP493_1971g00040</name>
</gene>
<evidence type="ECO:0000256" key="3">
    <source>
        <dbReference type="PROSITE-ProRule" id="PRU00191"/>
    </source>
</evidence>
<evidence type="ECO:0000259" key="6">
    <source>
        <dbReference type="PROSITE" id="PS50002"/>
    </source>
</evidence>
<dbReference type="InterPro" id="IPR000980">
    <property type="entry name" value="SH2"/>
</dbReference>
<dbReference type="InterPro" id="IPR001452">
    <property type="entry name" value="SH3_domain"/>
</dbReference>
<dbReference type="PROSITE" id="PS50001">
    <property type="entry name" value="SH2"/>
    <property type="match status" value="1"/>
</dbReference>
<dbReference type="InterPro" id="IPR036860">
    <property type="entry name" value="SH2_dom_sf"/>
</dbReference>
<evidence type="ECO:0000313" key="7">
    <source>
        <dbReference type="EMBL" id="KAK2156459.1"/>
    </source>
</evidence>
<evidence type="ECO:0000313" key="8">
    <source>
        <dbReference type="Proteomes" id="UP001209878"/>
    </source>
</evidence>
<dbReference type="InterPro" id="IPR043539">
    <property type="entry name" value="Grb2-like"/>
</dbReference>
<comment type="caution">
    <text evidence="7">The sequence shown here is derived from an EMBL/GenBank/DDBJ whole genome shotgun (WGS) entry which is preliminary data.</text>
</comment>
<evidence type="ECO:0000256" key="4">
    <source>
        <dbReference type="PROSITE-ProRule" id="PRU00192"/>
    </source>
</evidence>
<evidence type="ECO:0000256" key="1">
    <source>
        <dbReference type="ARBA" id="ARBA00022443"/>
    </source>
</evidence>
<protein>
    <recommendedName>
        <fullName evidence="9">SH3 domain-containing protein</fullName>
    </recommendedName>
</protein>
<evidence type="ECO:0000256" key="2">
    <source>
        <dbReference type="ARBA" id="ARBA00022999"/>
    </source>
</evidence>
<dbReference type="EMBL" id="JAODUO010001969">
    <property type="protein sequence ID" value="KAK2156459.1"/>
    <property type="molecule type" value="Genomic_DNA"/>
</dbReference>
<dbReference type="Pfam" id="PF00017">
    <property type="entry name" value="SH2"/>
    <property type="match status" value="1"/>
</dbReference>
<feature type="domain" description="SH2" evidence="5">
    <location>
        <begin position="135"/>
        <end position="182"/>
    </location>
</feature>
<feature type="domain" description="SH3" evidence="6">
    <location>
        <begin position="73"/>
        <end position="133"/>
    </location>
</feature>
<evidence type="ECO:0000259" key="5">
    <source>
        <dbReference type="PROSITE" id="PS50001"/>
    </source>
</evidence>
<dbReference type="SMART" id="SM00326">
    <property type="entry name" value="SH3"/>
    <property type="match status" value="1"/>
</dbReference>
<evidence type="ECO:0008006" key="9">
    <source>
        <dbReference type="Google" id="ProtNLM"/>
    </source>
</evidence>
<dbReference type="Pfam" id="PF00018">
    <property type="entry name" value="SH3_1"/>
    <property type="match status" value="1"/>
</dbReference>
<dbReference type="PANTHER" id="PTHR46037">
    <property type="entry name" value="PROTEIN ENHANCER OF SEVENLESS 2B"/>
    <property type="match status" value="1"/>
</dbReference>
<sequence>MCGEIAVWAPAVDDSAQCTAVSVYTNEVPRLPSEALGERRFQGQRGSAGVPDVVKFTRHYKLIELRDTRWLGDIEMEATGKHNFIGQQPDELSFSKGTAIKIINMEDDTNWYKAEIDGKVGVVPVNYITMSPHPWYQGSISRSEAQDRLLQLNSDGAYLQSDGAFLVRASETSPGDFSLSVK</sequence>
<keyword evidence="1 4" id="KW-0728">SH3 domain</keyword>
<proteinExistence type="predicted"/>
<dbReference type="PROSITE" id="PS50002">
    <property type="entry name" value="SH3"/>
    <property type="match status" value="1"/>
</dbReference>
<dbReference type="SUPFAM" id="SSF50044">
    <property type="entry name" value="SH3-domain"/>
    <property type="match status" value="1"/>
</dbReference>
<dbReference type="PRINTS" id="PR00452">
    <property type="entry name" value="SH3DOMAIN"/>
</dbReference>
<dbReference type="Gene3D" id="3.30.505.10">
    <property type="entry name" value="SH2 domain"/>
    <property type="match status" value="1"/>
</dbReference>
<dbReference type="Proteomes" id="UP001209878">
    <property type="component" value="Unassembled WGS sequence"/>
</dbReference>
<reference evidence="7" key="1">
    <citation type="journal article" date="2023" name="Mol. Biol. Evol.">
        <title>Third-Generation Sequencing Reveals the Adaptive Role of the Epigenome in Three Deep-Sea Polychaetes.</title>
        <authorList>
            <person name="Perez M."/>
            <person name="Aroh O."/>
            <person name="Sun Y."/>
            <person name="Lan Y."/>
            <person name="Juniper S.K."/>
            <person name="Young C.R."/>
            <person name="Angers B."/>
            <person name="Qian P.Y."/>
        </authorList>
    </citation>
    <scope>NUCLEOTIDE SEQUENCE</scope>
    <source>
        <strain evidence="7">R07B-5</strain>
    </source>
</reference>
<name>A0AAD9N702_RIDPI</name>
<dbReference type="InterPro" id="IPR036028">
    <property type="entry name" value="SH3-like_dom_sf"/>
</dbReference>
<keyword evidence="2 3" id="KW-0727">SH2 domain</keyword>
<dbReference type="Gene3D" id="2.30.30.40">
    <property type="entry name" value="SH3 Domains"/>
    <property type="match status" value="1"/>
</dbReference>
<keyword evidence="8" id="KW-1185">Reference proteome</keyword>
<dbReference type="PRINTS" id="PR00401">
    <property type="entry name" value="SH2DOMAIN"/>
</dbReference>
<organism evidence="7 8">
    <name type="scientific">Ridgeia piscesae</name>
    <name type="common">Tubeworm</name>
    <dbReference type="NCBI Taxonomy" id="27915"/>
    <lineage>
        <taxon>Eukaryota</taxon>
        <taxon>Metazoa</taxon>
        <taxon>Spiralia</taxon>
        <taxon>Lophotrochozoa</taxon>
        <taxon>Annelida</taxon>
        <taxon>Polychaeta</taxon>
        <taxon>Sedentaria</taxon>
        <taxon>Canalipalpata</taxon>
        <taxon>Sabellida</taxon>
        <taxon>Siboglinidae</taxon>
        <taxon>Ridgeia</taxon>
    </lineage>
</organism>